<dbReference type="AlphaFoldDB" id="A0A250IS55"/>
<keyword evidence="2" id="KW-1185">Reference proteome</keyword>
<evidence type="ECO:0000313" key="1">
    <source>
        <dbReference type="EMBL" id="ATB34080.1"/>
    </source>
</evidence>
<dbReference type="EMBL" id="CP022163">
    <property type="protein sequence ID" value="ATB34080.1"/>
    <property type="molecule type" value="Genomic_DNA"/>
</dbReference>
<gene>
    <name evidence="1" type="ORF">MEBOL_007581</name>
</gene>
<reference evidence="1 2" key="1">
    <citation type="submission" date="2017-06" db="EMBL/GenBank/DDBJ databases">
        <authorList>
            <person name="Kim H.J."/>
            <person name="Triplett B.A."/>
        </authorList>
    </citation>
    <scope>NUCLEOTIDE SEQUENCE [LARGE SCALE GENOMIC DNA]</scope>
    <source>
        <strain evidence="1 2">DSM 14713</strain>
    </source>
</reference>
<evidence type="ECO:0000313" key="2">
    <source>
        <dbReference type="Proteomes" id="UP000217289"/>
    </source>
</evidence>
<protein>
    <submittedName>
        <fullName evidence="1">Uncharacterized protein</fullName>
    </submittedName>
</protein>
<dbReference type="RefSeq" id="WP_095982027.1">
    <property type="nucleotide sequence ID" value="NZ_CP022163.1"/>
</dbReference>
<dbReference type="OrthoDB" id="5503919at2"/>
<organism evidence="1 2">
    <name type="scientific">Melittangium boletus DSM 14713</name>
    <dbReference type="NCBI Taxonomy" id="1294270"/>
    <lineage>
        <taxon>Bacteria</taxon>
        <taxon>Pseudomonadati</taxon>
        <taxon>Myxococcota</taxon>
        <taxon>Myxococcia</taxon>
        <taxon>Myxococcales</taxon>
        <taxon>Cystobacterineae</taxon>
        <taxon>Archangiaceae</taxon>
        <taxon>Melittangium</taxon>
    </lineage>
</organism>
<sequence length="266" mass="30081">MDLETIQDNAWFALSSTLEAIAVKAEPEQSGTAYGVAAFMYHRLALCAMLAEARADCFQVLLCKSALVHAHLLRLAAGGRVFHPLTTCASRNFSFVDAVAAGQLDLAVELARLTPDRHEPRCEYEDDFLLHRFMQKSLLRLHAGEDHDFQSLLDRWEQVVEGEYAPYLHVCRAILHRDANDFQKTLIEVIAERARLFRQKELYEEDARRTDGALFMNGLTLLRLAELSGMPTQREYPNIPRLARLPSGRLPLSPNSWMSLDEGMPA</sequence>
<dbReference type="Proteomes" id="UP000217289">
    <property type="component" value="Chromosome"/>
</dbReference>
<dbReference type="KEGG" id="mbd:MEBOL_007581"/>
<proteinExistence type="predicted"/>
<accession>A0A250IS55</accession>
<name>A0A250IS55_9BACT</name>